<dbReference type="EMBL" id="JANJYI010000004">
    <property type="protein sequence ID" value="KAK2654465.1"/>
    <property type="molecule type" value="Genomic_DNA"/>
</dbReference>
<name>A0AAD9X7T5_9ROSI</name>
<keyword evidence="2" id="KW-1185">Reference proteome</keyword>
<dbReference type="Proteomes" id="UP001280121">
    <property type="component" value="Unassembled WGS sequence"/>
</dbReference>
<comment type="caution">
    <text evidence="1">The sequence shown here is derived from an EMBL/GenBank/DDBJ whole genome shotgun (WGS) entry which is preliminary data.</text>
</comment>
<sequence>MTKLKVFDNSVIMALGGSWLTKGVGVDTEEALGGLISLWNEDCFKIESCITNKRCIILAGVLIKLNKSVVFCNIYASSLEREKKELWEFILVSQQSLRNPWCM</sequence>
<proteinExistence type="predicted"/>
<evidence type="ECO:0000313" key="1">
    <source>
        <dbReference type="EMBL" id="KAK2654465.1"/>
    </source>
</evidence>
<evidence type="ECO:0000313" key="2">
    <source>
        <dbReference type="Proteomes" id="UP001280121"/>
    </source>
</evidence>
<accession>A0AAD9X7T5</accession>
<dbReference type="AlphaFoldDB" id="A0AAD9X7T5"/>
<gene>
    <name evidence="1" type="ORF">Ddye_014321</name>
</gene>
<organism evidence="1 2">
    <name type="scientific">Dipteronia dyeriana</name>
    <dbReference type="NCBI Taxonomy" id="168575"/>
    <lineage>
        <taxon>Eukaryota</taxon>
        <taxon>Viridiplantae</taxon>
        <taxon>Streptophyta</taxon>
        <taxon>Embryophyta</taxon>
        <taxon>Tracheophyta</taxon>
        <taxon>Spermatophyta</taxon>
        <taxon>Magnoliopsida</taxon>
        <taxon>eudicotyledons</taxon>
        <taxon>Gunneridae</taxon>
        <taxon>Pentapetalae</taxon>
        <taxon>rosids</taxon>
        <taxon>malvids</taxon>
        <taxon>Sapindales</taxon>
        <taxon>Sapindaceae</taxon>
        <taxon>Hippocastanoideae</taxon>
        <taxon>Acereae</taxon>
        <taxon>Dipteronia</taxon>
    </lineage>
</organism>
<reference evidence="1" key="1">
    <citation type="journal article" date="2023" name="Plant J.">
        <title>Genome sequences and population genomics provide insights into the demographic history, inbreeding, and mutation load of two 'living fossil' tree species of Dipteronia.</title>
        <authorList>
            <person name="Feng Y."/>
            <person name="Comes H.P."/>
            <person name="Chen J."/>
            <person name="Zhu S."/>
            <person name="Lu R."/>
            <person name="Zhang X."/>
            <person name="Li P."/>
            <person name="Qiu J."/>
            <person name="Olsen K.M."/>
            <person name="Qiu Y."/>
        </authorList>
    </citation>
    <scope>NUCLEOTIDE SEQUENCE</scope>
    <source>
        <strain evidence="1">KIB01</strain>
    </source>
</reference>
<protein>
    <submittedName>
        <fullName evidence="1">Uncharacterized protein</fullName>
    </submittedName>
</protein>